<comment type="caution">
    <text evidence="1">The sequence shown here is derived from an EMBL/GenBank/DDBJ whole genome shotgun (WGS) entry which is preliminary data.</text>
</comment>
<name>A0ACB7ERS7_NIBAL</name>
<evidence type="ECO:0000313" key="1">
    <source>
        <dbReference type="EMBL" id="KAG8004515.1"/>
    </source>
</evidence>
<proteinExistence type="predicted"/>
<evidence type="ECO:0000313" key="2">
    <source>
        <dbReference type="Proteomes" id="UP000805704"/>
    </source>
</evidence>
<organism evidence="1 2">
    <name type="scientific">Nibea albiflora</name>
    <name type="common">Yellow drum</name>
    <name type="synonym">Corvina albiflora</name>
    <dbReference type="NCBI Taxonomy" id="240163"/>
    <lineage>
        <taxon>Eukaryota</taxon>
        <taxon>Metazoa</taxon>
        <taxon>Chordata</taxon>
        <taxon>Craniata</taxon>
        <taxon>Vertebrata</taxon>
        <taxon>Euteleostomi</taxon>
        <taxon>Actinopterygii</taxon>
        <taxon>Neopterygii</taxon>
        <taxon>Teleostei</taxon>
        <taxon>Neoteleostei</taxon>
        <taxon>Acanthomorphata</taxon>
        <taxon>Eupercaria</taxon>
        <taxon>Sciaenidae</taxon>
        <taxon>Nibea</taxon>
    </lineage>
</organism>
<reference evidence="1" key="1">
    <citation type="submission" date="2020-04" db="EMBL/GenBank/DDBJ databases">
        <title>A chromosome-scale assembly and high-density genetic map of the yellow drum (Nibea albiflora) genome.</title>
        <authorList>
            <person name="Xu D."/>
            <person name="Zhang W."/>
            <person name="Chen R."/>
            <person name="Tan P."/>
            <person name="Wang L."/>
            <person name="Song H."/>
            <person name="Tian L."/>
            <person name="Zhu Q."/>
            <person name="Wang B."/>
        </authorList>
    </citation>
    <scope>NUCLEOTIDE SEQUENCE</scope>
    <source>
        <strain evidence="1">ZJHYS-2018</strain>
    </source>
</reference>
<dbReference type="Proteomes" id="UP000805704">
    <property type="component" value="Chromosome 24"/>
</dbReference>
<keyword evidence="2" id="KW-1185">Reference proteome</keyword>
<protein>
    <submittedName>
        <fullName evidence="1">Uncharacterized protein</fullName>
    </submittedName>
</protein>
<sequence length="514" mass="55375">MATTQNPHTRGDSRLCTCGNKISGKDTHPVCSTCLGADHARLALEIPGSCGHCKVFTVKSLRRRLARQVSLADRDPFLPTADLGAAAEEDEDMAGEVSETDYDWAAQCEQLQAPPFSEEDVLEIGPTEDDDDASFLISEDEEEDDIFVAPALAEKTKLPESTNREDGGASSPAPPLHVDLLNMCKRAAEKLEVPWPVAVAEPTRSRYEGKRLPLARSAVKQLLPVFPELLAELSKTWSSCPYSNRSPIPGAASLDCEAMEAQGLLSMPPVEAPVAAHLCPGSTSQLSAASSRRPTLPTKPERFQSALAERAYKAAALSARALSALSILTAYQAELFGASADEQDPDAWEEMAVIADLSLRIQRVSVQATGKVMATLVIQERARWLSLANLTDRERDDILDMPIVPGGIFGSALATMQQRCEAKKKDNEALKLCLPRKAPTPSPPVQRKSFAHAASQPPHFKMPKRPQQPGPPPPPRREPGAGWQRKSPSATAVPPPPPAAAASVPQARKKKRAA</sequence>
<accession>A0ACB7ERS7</accession>
<dbReference type="EMBL" id="CM024812">
    <property type="protein sequence ID" value="KAG8004515.1"/>
    <property type="molecule type" value="Genomic_DNA"/>
</dbReference>
<gene>
    <name evidence="1" type="ORF">GBF38_008776</name>
</gene>